<comment type="subunit">
    <text evidence="9">Forms a ring-shaped head-to-tail homodimer around DNA.</text>
</comment>
<dbReference type="Proteomes" id="UP000178450">
    <property type="component" value="Unassembled WGS sequence"/>
</dbReference>
<evidence type="ECO:0000256" key="9">
    <source>
        <dbReference type="PIRNR" id="PIRNR000804"/>
    </source>
</evidence>
<keyword evidence="5 9" id="KW-0548">Nucleotidyltransferase</keyword>
<dbReference type="InterPro" id="IPR022634">
    <property type="entry name" value="DNA_polIII_beta_N"/>
</dbReference>
<evidence type="ECO:0000256" key="3">
    <source>
        <dbReference type="ARBA" id="ARBA00022490"/>
    </source>
</evidence>
<evidence type="ECO:0000256" key="2">
    <source>
        <dbReference type="ARBA" id="ARBA00010752"/>
    </source>
</evidence>
<evidence type="ECO:0000259" key="12">
    <source>
        <dbReference type="Pfam" id="PF02768"/>
    </source>
</evidence>
<dbReference type="InterPro" id="IPR022637">
    <property type="entry name" value="DNA_polIII_beta_cen"/>
</dbReference>
<keyword evidence="7 9" id="KW-0239">DNA-directed DNA polymerase</keyword>
<evidence type="ECO:0000259" key="10">
    <source>
        <dbReference type="Pfam" id="PF00712"/>
    </source>
</evidence>
<dbReference type="AlphaFoldDB" id="A0A1F7KAB5"/>
<comment type="subcellular location">
    <subcellularLocation>
        <location evidence="1 9">Cytoplasm</location>
    </subcellularLocation>
</comment>
<dbReference type="PIRSF" id="PIRSF000804">
    <property type="entry name" value="DNA_pol_III_b"/>
    <property type="match status" value="1"/>
</dbReference>
<evidence type="ECO:0000256" key="1">
    <source>
        <dbReference type="ARBA" id="ARBA00004496"/>
    </source>
</evidence>
<name>A0A1F7KAB5_9BACT</name>
<keyword evidence="6 9" id="KW-0235">DNA replication</keyword>
<dbReference type="GO" id="GO:0003677">
    <property type="term" value="F:DNA binding"/>
    <property type="evidence" value="ECO:0007669"/>
    <property type="project" value="UniProtKB-UniRule"/>
</dbReference>
<comment type="function">
    <text evidence="9">Confers DNA tethering and processivity to DNA polymerases and other proteins. Acts as a clamp, forming a ring around DNA (a reaction catalyzed by the clamp-loading complex) which diffuses in an ATP-independent manner freely and bidirectionally along dsDNA. Initially characterized for its ability to contact the catalytic subunit of DNA polymerase III (Pol III), a complex, multichain enzyme responsible for most of the replicative synthesis in bacteria; Pol III exhibits 3'-5' exonuclease proofreading activity. The beta chain is required for initiation of replication as well as for processivity of DNA replication.</text>
</comment>
<dbReference type="GO" id="GO:0006271">
    <property type="term" value="P:DNA strand elongation involved in DNA replication"/>
    <property type="evidence" value="ECO:0007669"/>
    <property type="project" value="TreeGrafter"/>
</dbReference>
<dbReference type="PANTHER" id="PTHR30478:SF0">
    <property type="entry name" value="BETA SLIDING CLAMP"/>
    <property type="match status" value="1"/>
</dbReference>
<dbReference type="GO" id="GO:0008408">
    <property type="term" value="F:3'-5' exonuclease activity"/>
    <property type="evidence" value="ECO:0007669"/>
    <property type="project" value="InterPro"/>
</dbReference>
<keyword evidence="3 9" id="KW-0963">Cytoplasm</keyword>
<reference evidence="13 14" key="1">
    <citation type="journal article" date="2016" name="Nat. Commun.">
        <title>Thousands of microbial genomes shed light on interconnected biogeochemical processes in an aquifer system.</title>
        <authorList>
            <person name="Anantharaman K."/>
            <person name="Brown C.T."/>
            <person name="Hug L.A."/>
            <person name="Sharon I."/>
            <person name="Castelle C.J."/>
            <person name="Probst A.J."/>
            <person name="Thomas B.C."/>
            <person name="Singh A."/>
            <person name="Wilkins M.J."/>
            <person name="Karaoz U."/>
            <person name="Brodie E.L."/>
            <person name="Williams K.H."/>
            <person name="Hubbard S.S."/>
            <person name="Banfield J.F."/>
        </authorList>
    </citation>
    <scope>NUCLEOTIDE SEQUENCE [LARGE SCALE GENOMIC DNA]</scope>
</reference>
<evidence type="ECO:0000313" key="14">
    <source>
        <dbReference type="Proteomes" id="UP000178450"/>
    </source>
</evidence>
<dbReference type="SMART" id="SM00480">
    <property type="entry name" value="POL3Bc"/>
    <property type="match status" value="1"/>
</dbReference>
<accession>A0A1F7KAB5</accession>
<gene>
    <name evidence="13" type="ORF">A2209_00650</name>
</gene>
<evidence type="ECO:0000256" key="7">
    <source>
        <dbReference type="ARBA" id="ARBA00022932"/>
    </source>
</evidence>
<dbReference type="Gene3D" id="3.10.150.10">
    <property type="entry name" value="DNA Polymerase III, subunit A, domain 2"/>
    <property type="match status" value="1"/>
</dbReference>
<dbReference type="NCBIfam" id="TIGR00663">
    <property type="entry name" value="dnan"/>
    <property type="match status" value="1"/>
</dbReference>
<keyword evidence="8" id="KW-0238">DNA-binding</keyword>
<feature type="domain" description="DNA polymerase III beta sliding clamp central" evidence="11">
    <location>
        <begin position="135"/>
        <end position="241"/>
    </location>
</feature>
<dbReference type="InterPro" id="IPR022635">
    <property type="entry name" value="DNA_polIII_beta_C"/>
</dbReference>
<dbReference type="Pfam" id="PF00712">
    <property type="entry name" value="DNA_pol3_beta"/>
    <property type="match status" value="1"/>
</dbReference>
<dbReference type="CDD" id="cd00140">
    <property type="entry name" value="beta_clamp"/>
    <property type="match status" value="1"/>
</dbReference>
<evidence type="ECO:0000256" key="5">
    <source>
        <dbReference type="ARBA" id="ARBA00022695"/>
    </source>
</evidence>
<proteinExistence type="inferred from homology"/>
<dbReference type="Pfam" id="PF02767">
    <property type="entry name" value="DNA_pol3_beta_2"/>
    <property type="match status" value="1"/>
</dbReference>
<dbReference type="SUPFAM" id="SSF55979">
    <property type="entry name" value="DNA clamp"/>
    <property type="match status" value="3"/>
</dbReference>
<evidence type="ECO:0000256" key="6">
    <source>
        <dbReference type="ARBA" id="ARBA00022705"/>
    </source>
</evidence>
<dbReference type="GO" id="GO:0009360">
    <property type="term" value="C:DNA polymerase III complex"/>
    <property type="evidence" value="ECO:0007669"/>
    <property type="project" value="InterPro"/>
</dbReference>
<dbReference type="Pfam" id="PF02768">
    <property type="entry name" value="DNA_pol3_beta_3"/>
    <property type="match status" value="1"/>
</dbReference>
<evidence type="ECO:0000256" key="4">
    <source>
        <dbReference type="ARBA" id="ARBA00022679"/>
    </source>
</evidence>
<dbReference type="PANTHER" id="PTHR30478">
    <property type="entry name" value="DNA POLYMERASE III SUBUNIT BETA"/>
    <property type="match status" value="1"/>
</dbReference>
<comment type="caution">
    <text evidence="13">The sequence shown here is derived from an EMBL/GenBank/DDBJ whole genome shotgun (WGS) entry which is preliminary data.</text>
</comment>
<organism evidence="13 14">
    <name type="scientific">Candidatus Roizmanbacteria bacterium RIFOXYA1_FULL_41_12</name>
    <dbReference type="NCBI Taxonomy" id="1802082"/>
    <lineage>
        <taxon>Bacteria</taxon>
        <taxon>Candidatus Roizmaniibacteriota</taxon>
    </lineage>
</organism>
<dbReference type="GO" id="GO:0005737">
    <property type="term" value="C:cytoplasm"/>
    <property type="evidence" value="ECO:0007669"/>
    <property type="project" value="UniProtKB-SubCell"/>
</dbReference>
<sequence length="368" mass="40575">MNITIVRESLLNVLQKSGYFISNKISDLKIFKAVLITARQDGVVINTTNVNEYFSGEIGGKVYKTGAVLVDFKTLFEIVKNLSDAKITLEKTSKQLIISGKAGEIKLVCLDETNFPTPEKTDKTTNLLPALFNSEIIQSVLLSCATDEARPILTGLCFDFQEKETVIVGTDGFRMSLSRFESTITELVGQKLVLSGKSLAAVLKIFKATPPKVLFSQSERKVIFQGEGATVSTRLLEGEFPPYERVIPQTNETSITLKKNEFFEAVRSSSLFAKEGSNMLNLVINKENLIISSAGAGIGEATIKVGVENFSGKENKIVFNYRYLLDYLNNSPDGEVVLEMTSAFAPGVFRNSKTPQNLHVIMPIRSQE</sequence>
<feature type="domain" description="DNA polymerase III beta sliding clamp C-terminal" evidence="12">
    <location>
        <begin position="245"/>
        <end position="365"/>
    </location>
</feature>
<dbReference type="Gene3D" id="3.70.10.10">
    <property type="match status" value="1"/>
</dbReference>
<dbReference type="GO" id="GO:0003887">
    <property type="term" value="F:DNA-directed DNA polymerase activity"/>
    <property type="evidence" value="ECO:0007669"/>
    <property type="project" value="UniProtKB-UniRule"/>
</dbReference>
<evidence type="ECO:0000259" key="11">
    <source>
        <dbReference type="Pfam" id="PF02767"/>
    </source>
</evidence>
<dbReference type="InterPro" id="IPR046938">
    <property type="entry name" value="DNA_clamp_sf"/>
</dbReference>
<dbReference type="EMBL" id="MGBG01000014">
    <property type="protein sequence ID" value="OGK64780.1"/>
    <property type="molecule type" value="Genomic_DNA"/>
</dbReference>
<keyword evidence="4 9" id="KW-0808">Transferase</keyword>
<comment type="similarity">
    <text evidence="2 9">Belongs to the beta sliding clamp family.</text>
</comment>
<evidence type="ECO:0000313" key="13">
    <source>
        <dbReference type="EMBL" id="OGK64780.1"/>
    </source>
</evidence>
<protein>
    <recommendedName>
        <fullName evidence="9">Beta sliding clamp</fullName>
    </recommendedName>
</protein>
<feature type="domain" description="DNA polymerase III beta sliding clamp N-terminal" evidence="10">
    <location>
        <begin position="1"/>
        <end position="117"/>
    </location>
</feature>
<dbReference type="InterPro" id="IPR001001">
    <property type="entry name" value="DNA_polIII_beta"/>
</dbReference>
<evidence type="ECO:0000256" key="8">
    <source>
        <dbReference type="ARBA" id="ARBA00023125"/>
    </source>
</evidence>